<evidence type="ECO:0000259" key="1">
    <source>
        <dbReference type="PROSITE" id="PS50013"/>
    </source>
</evidence>
<dbReference type="InterPro" id="IPR016197">
    <property type="entry name" value="Chromo-like_dom_sf"/>
</dbReference>
<dbReference type="OrthoDB" id="3245145at2759"/>
<keyword evidence="4" id="KW-1185">Reference proteome</keyword>
<proteinExistence type="predicted"/>
<evidence type="ECO:0000313" key="2">
    <source>
        <dbReference type="EMBL" id="KIO07262.1"/>
    </source>
</evidence>
<reference evidence="2" key="3">
    <citation type="submission" date="2015-02" db="EMBL/GenBank/DDBJ databases">
        <title>Evolutionary Origins and Diversification of the Mycorrhizal Mutualists.</title>
        <authorList>
            <consortium name="DOE Joint Genome Institute"/>
            <consortium name="Mycorrhizal Genomics Consortium"/>
            <person name="Kohler A."/>
            <person name="Kuo A."/>
            <person name="Nagy L.G."/>
            <person name="Floudas D."/>
            <person name="Copeland A."/>
            <person name="Barry K.W."/>
            <person name="Cichocki N."/>
            <person name="Veneault-Fourrey C."/>
            <person name="LaButti K."/>
            <person name="Lindquist E.A."/>
            <person name="Lipzen A."/>
            <person name="Lundell T."/>
            <person name="Morin E."/>
            <person name="Murat C."/>
            <person name="Riley R."/>
            <person name="Ohm R."/>
            <person name="Sun H."/>
            <person name="Tunlid A."/>
            <person name="Henrissat B."/>
            <person name="Grigoriev I.V."/>
            <person name="Hibbett D.S."/>
            <person name="Martin F."/>
        </authorList>
    </citation>
    <scope>NUCLEOTIDE SEQUENCE</scope>
    <source>
        <strain evidence="2">Marx 270</strain>
    </source>
</reference>
<gene>
    <name evidence="2" type="ORF">M404DRAFT_23709</name>
    <name evidence="3" type="ORF">M404DRAFT_23716</name>
</gene>
<dbReference type="InterPro" id="IPR000953">
    <property type="entry name" value="Chromo/chromo_shadow_dom"/>
</dbReference>
<accession>A0A0C3KCA0</accession>
<dbReference type="EMBL" id="KN831960">
    <property type="protein sequence ID" value="KIO07265.1"/>
    <property type="molecule type" value="Genomic_DNA"/>
</dbReference>
<reference evidence="2 4" key="1">
    <citation type="submission" date="2014-04" db="EMBL/GenBank/DDBJ databases">
        <authorList>
            <consortium name="DOE Joint Genome Institute"/>
            <person name="Kuo A."/>
            <person name="Kohler A."/>
            <person name="Costa M.D."/>
            <person name="Nagy L.G."/>
            <person name="Floudas D."/>
            <person name="Copeland A."/>
            <person name="Barry K.W."/>
            <person name="Cichocki N."/>
            <person name="Veneault-Fourrey C."/>
            <person name="LaButti K."/>
            <person name="Lindquist E.A."/>
            <person name="Lipzen A."/>
            <person name="Lundell T."/>
            <person name="Morin E."/>
            <person name="Murat C."/>
            <person name="Sun H."/>
            <person name="Tunlid A."/>
            <person name="Henrissat B."/>
            <person name="Grigoriev I.V."/>
            <person name="Hibbett D.S."/>
            <person name="Martin F."/>
            <person name="Nordberg H.P."/>
            <person name="Cantor M.N."/>
            <person name="Hua S.X."/>
        </authorList>
    </citation>
    <scope>NUCLEOTIDE SEQUENCE [LARGE SCALE GENOMIC DNA]</scope>
    <source>
        <strain evidence="2 4">Marx 270</strain>
    </source>
</reference>
<dbReference type="GO" id="GO:0006338">
    <property type="term" value="P:chromatin remodeling"/>
    <property type="evidence" value="ECO:0007669"/>
    <property type="project" value="UniProtKB-ARBA"/>
</dbReference>
<name>A0A0C3KCA0_PISTI</name>
<reference evidence="4" key="2">
    <citation type="submission" date="2015-01" db="EMBL/GenBank/DDBJ databases">
        <title>Evolutionary Origins and Diversification of the Mycorrhizal Mutualists.</title>
        <authorList>
            <consortium name="DOE Joint Genome Institute"/>
            <consortium name="Mycorrhizal Genomics Consortium"/>
            <person name="Kohler A."/>
            <person name="Kuo A."/>
            <person name="Nagy L.G."/>
            <person name="Floudas D."/>
            <person name="Copeland A."/>
            <person name="Barry K.W."/>
            <person name="Cichocki N."/>
            <person name="Veneault-Fourrey C."/>
            <person name="LaButti K."/>
            <person name="Lindquist E.A."/>
            <person name="Lipzen A."/>
            <person name="Lundell T."/>
            <person name="Morin E."/>
            <person name="Murat C."/>
            <person name="Riley R."/>
            <person name="Ohm R."/>
            <person name="Sun H."/>
            <person name="Tunlid A."/>
            <person name="Henrissat B."/>
            <person name="Grigoriev I.V."/>
            <person name="Hibbett D.S."/>
            <person name="Martin F."/>
        </authorList>
    </citation>
    <scope>NUCLEOTIDE SEQUENCE [LARGE SCALE GENOMIC DNA]</scope>
    <source>
        <strain evidence="4">Marx 270</strain>
    </source>
</reference>
<dbReference type="AlphaFoldDB" id="A0A0C3KCA0"/>
<dbReference type="Gene3D" id="2.40.50.40">
    <property type="match status" value="1"/>
</dbReference>
<evidence type="ECO:0000313" key="4">
    <source>
        <dbReference type="Proteomes" id="UP000054217"/>
    </source>
</evidence>
<dbReference type="Proteomes" id="UP000054217">
    <property type="component" value="Unassembled WGS sequence"/>
</dbReference>
<dbReference type="STRING" id="870435.A0A0C3KCA0"/>
<protein>
    <recommendedName>
        <fullName evidence="1">Chromo domain-containing protein</fullName>
    </recommendedName>
</protein>
<dbReference type="HOGENOM" id="CLU_000384_6_4_1"/>
<feature type="domain" description="Chromo" evidence="1">
    <location>
        <begin position="95"/>
        <end position="160"/>
    </location>
</feature>
<sequence>MSITQQCYQGPADAKCIPLPEFEVGEQAYVKAKYFCSTHPSEKLSKNSLTLCAQSIQSSMSHNWKPQWLTPSPNPFPNQQQPPPLPVDVNGDLEYKVLEILDSKVDHCHCHCQLLYLVCWAGYENTDEETSWLLTTELDHASNIISAFHECYLHKPGPYQPPP</sequence>
<evidence type="ECO:0000313" key="3">
    <source>
        <dbReference type="EMBL" id="KIO07265.1"/>
    </source>
</evidence>
<organism evidence="2 4">
    <name type="scientific">Pisolithus tinctorius Marx 270</name>
    <dbReference type="NCBI Taxonomy" id="870435"/>
    <lineage>
        <taxon>Eukaryota</taxon>
        <taxon>Fungi</taxon>
        <taxon>Dikarya</taxon>
        <taxon>Basidiomycota</taxon>
        <taxon>Agaricomycotina</taxon>
        <taxon>Agaricomycetes</taxon>
        <taxon>Agaricomycetidae</taxon>
        <taxon>Boletales</taxon>
        <taxon>Sclerodermatineae</taxon>
        <taxon>Pisolithaceae</taxon>
        <taxon>Pisolithus</taxon>
    </lineage>
</organism>
<dbReference type="SUPFAM" id="SSF54160">
    <property type="entry name" value="Chromo domain-like"/>
    <property type="match status" value="1"/>
</dbReference>
<dbReference type="EMBL" id="KN831960">
    <property type="protein sequence ID" value="KIO07262.1"/>
    <property type="molecule type" value="Genomic_DNA"/>
</dbReference>
<dbReference type="PROSITE" id="PS50013">
    <property type="entry name" value="CHROMO_2"/>
    <property type="match status" value="1"/>
</dbReference>